<proteinExistence type="predicted"/>
<accession>A0A2S2DU85</accession>
<dbReference type="KEGG" id="psez:HME7025_01098"/>
<keyword evidence="4" id="KW-1185">Reference proteome</keyword>
<dbReference type="EMBL" id="CP029346">
    <property type="protein sequence ID" value="AWL08961.1"/>
    <property type="molecule type" value="Genomic_DNA"/>
</dbReference>
<sequence length="321" mass="36475">MNKILCIRFSSLGDIILTTPIIRALKQRYPQAEIHVVTKQQYANLWEGNPYVHQVHSYQGNLWKLASKLRKEGFDAVVDLHKNVRSHLLCLLLGKIPYQIDKFTKERKLLVKKKINLLPKKHLVDRYFDSLKKLDIHSDGQGLDYFIPAGQSVNPIDFGIQGKYIIYAIGAQYVTKVLSYPKMIELCERIEGQLVLIGDNWDEHYGYRLKTLFPDKVINLCNQTSVAASASLMQQAEFVIAHDSSMMHIAAALKKKILVLWGATHSDFGFYPYQTEFTSVVNTQINCRPCSTQGGNYCPLGHFDCLNKVSLDPIISASQTI</sequence>
<dbReference type="GO" id="GO:0008713">
    <property type="term" value="F:ADP-heptose-lipopolysaccharide heptosyltransferase activity"/>
    <property type="evidence" value="ECO:0007669"/>
    <property type="project" value="TreeGrafter"/>
</dbReference>
<dbReference type="PANTHER" id="PTHR30160">
    <property type="entry name" value="TETRAACYLDISACCHARIDE 4'-KINASE-RELATED"/>
    <property type="match status" value="1"/>
</dbReference>
<keyword evidence="2" id="KW-0808">Transferase</keyword>
<evidence type="ECO:0000313" key="3">
    <source>
        <dbReference type="EMBL" id="AWL08961.1"/>
    </source>
</evidence>
<evidence type="ECO:0000256" key="2">
    <source>
        <dbReference type="ARBA" id="ARBA00022679"/>
    </source>
</evidence>
<evidence type="ECO:0000313" key="4">
    <source>
        <dbReference type="Proteomes" id="UP000245468"/>
    </source>
</evidence>
<dbReference type="GO" id="GO:0009244">
    <property type="term" value="P:lipopolysaccharide core region biosynthetic process"/>
    <property type="evidence" value="ECO:0007669"/>
    <property type="project" value="TreeGrafter"/>
</dbReference>
<dbReference type="RefSeq" id="WP_109322674.1">
    <property type="nucleotide sequence ID" value="NZ_CP029346.1"/>
</dbReference>
<dbReference type="CDD" id="cd03789">
    <property type="entry name" value="GT9_LPS_heptosyltransferase"/>
    <property type="match status" value="1"/>
</dbReference>
<dbReference type="Gene3D" id="3.40.50.2000">
    <property type="entry name" value="Glycogen Phosphorylase B"/>
    <property type="match status" value="2"/>
</dbReference>
<name>A0A2S2DU85_9BACT</name>
<protein>
    <recommendedName>
        <fullName evidence="5">Glycosyltransferase family 9 protein</fullName>
    </recommendedName>
</protein>
<reference evidence="4" key="1">
    <citation type="submission" date="2018-05" db="EMBL/GenBank/DDBJ databases">
        <title>Pseudarcicella sp. HME7025 Genome sequencing and assembly.</title>
        <authorList>
            <person name="Kim H."/>
            <person name="Kang H."/>
            <person name="Joh K."/>
        </authorList>
    </citation>
    <scope>NUCLEOTIDE SEQUENCE [LARGE SCALE GENOMIC DNA]</scope>
    <source>
        <strain evidence="4">HME7025</strain>
    </source>
</reference>
<organism evidence="3 4">
    <name type="scientific">Aquirufa nivalisilvae</name>
    <dbReference type="NCBI Taxonomy" id="2516557"/>
    <lineage>
        <taxon>Bacteria</taxon>
        <taxon>Pseudomonadati</taxon>
        <taxon>Bacteroidota</taxon>
        <taxon>Cytophagia</taxon>
        <taxon>Cytophagales</taxon>
        <taxon>Flectobacillaceae</taxon>
        <taxon>Aquirufa</taxon>
    </lineage>
</organism>
<dbReference type="InterPro" id="IPR002201">
    <property type="entry name" value="Glyco_trans_9"/>
</dbReference>
<evidence type="ECO:0000256" key="1">
    <source>
        <dbReference type="ARBA" id="ARBA00022676"/>
    </source>
</evidence>
<dbReference type="Pfam" id="PF01075">
    <property type="entry name" value="Glyco_transf_9"/>
    <property type="match status" value="1"/>
</dbReference>
<keyword evidence="1" id="KW-0328">Glycosyltransferase</keyword>
<dbReference type="SUPFAM" id="SSF53756">
    <property type="entry name" value="UDP-Glycosyltransferase/glycogen phosphorylase"/>
    <property type="match status" value="1"/>
</dbReference>
<dbReference type="AlphaFoldDB" id="A0A2S2DU85"/>
<gene>
    <name evidence="3" type="ORF">HME7025_01098</name>
</gene>
<dbReference type="PANTHER" id="PTHR30160:SF22">
    <property type="entry name" value="LIPOPOLYSACCHARIDE CORE BIOSYNTHESIS PROTEIN"/>
    <property type="match status" value="1"/>
</dbReference>
<dbReference type="OrthoDB" id="9768048at2"/>
<dbReference type="Proteomes" id="UP000245468">
    <property type="component" value="Chromosome"/>
</dbReference>
<dbReference type="GO" id="GO:0005829">
    <property type="term" value="C:cytosol"/>
    <property type="evidence" value="ECO:0007669"/>
    <property type="project" value="TreeGrafter"/>
</dbReference>
<evidence type="ECO:0008006" key="5">
    <source>
        <dbReference type="Google" id="ProtNLM"/>
    </source>
</evidence>
<dbReference type="InterPro" id="IPR051199">
    <property type="entry name" value="LPS_LOS_Heptosyltrfase"/>
</dbReference>